<dbReference type="GO" id="GO:0042742">
    <property type="term" value="P:defense response to bacterium"/>
    <property type="evidence" value="ECO:0007669"/>
    <property type="project" value="InterPro"/>
</dbReference>
<sequence length="76" mass="8701">MKLDVIRAWKDADYRADLSPEALAALPENPVGEAKELTEEELHEVVGGSSSYWSSHSHYSSSYCSCDSWDGWDYWW</sequence>
<proteinExistence type="predicted"/>
<reference evidence="1 2" key="1">
    <citation type="submission" date="2018-06" db="EMBL/GenBank/DDBJ databases">
        <title>Genomic Encyclopedia of Archaeal and Bacterial Type Strains, Phase II (KMG-II): from individual species to whole genera.</title>
        <authorList>
            <person name="Goeker M."/>
        </authorList>
    </citation>
    <scope>NUCLEOTIDE SEQUENCE [LARGE SCALE GENOMIC DNA]</scope>
    <source>
        <strain evidence="1 2">ATCC BAA-1881</strain>
    </source>
</reference>
<protein>
    <submittedName>
        <fullName evidence="1">Mersacidin/lichenicidin family type 2 lantibiotic</fullName>
    </submittedName>
</protein>
<dbReference type="RefSeq" id="WP_111320054.1">
    <property type="nucleotide sequence ID" value="NZ_BIFX01000001.1"/>
</dbReference>
<dbReference type="NCBIfam" id="TIGR03898">
    <property type="entry name" value="lanti_MRSA_kill"/>
    <property type="match status" value="1"/>
</dbReference>
<name>A0A326UB45_THEHA</name>
<dbReference type="EMBL" id="QKUF01000002">
    <property type="protein sequence ID" value="PZW34476.1"/>
    <property type="molecule type" value="Genomic_DNA"/>
</dbReference>
<keyword evidence="2" id="KW-1185">Reference proteome</keyword>
<evidence type="ECO:0000313" key="2">
    <source>
        <dbReference type="Proteomes" id="UP000248806"/>
    </source>
</evidence>
<gene>
    <name evidence="1" type="ORF">EI42_01313</name>
</gene>
<evidence type="ECO:0000313" key="1">
    <source>
        <dbReference type="EMBL" id="PZW34476.1"/>
    </source>
</evidence>
<dbReference type="InterPro" id="IPR027635">
    <property type="entry name" value="Lantibiotic2_lead_pep_dom"/>
</dbReference>
<accession>A0A326UB45</accession>
<dbReference type="Proteomes" id="UP000248806">
    <property type="component" value="Unassembled WGS sequence"/>
</dbReference>
<dbReference type="AlphaFoldDB" id="A0A326UB45"/>
<organism evidence="1 2">
    <name type="scientific">Thermosporothrix hazakensis</name>
    <dbReference type="NCBI Taxonomy" id="644383"/>
    <lineage>
        <taxon>Bacteria</taxon>
        <taxon>Bacillati</taxon>
        <taxon>Chloroflexota</taxon>
        <taxon>Ktedonobacteria</taxon>
        <taxon>Ktedonobacterales</taxon>
        <taxon>Thermosporotrichaceae</taxon>
        <taxon>Thermosporothrix</taxon>
    </lineage>
</organism>
<comment type="caution">
    <text evidence="1">The sequence shown here is derived from an EMBL/GenBank/DDBJ whole genome shotgun (WGS) entry which is preliminary data.</text>
</comment>